<comment type="caution">
    <text evidence="3">The sequence shown here is derived from an EMBL/GenBank/DDBJ whole genome shotgun (WGS) entry which is preliminary data.</text>
</comment>
<keyword evidence="3" id="KW-0378">Hydrolase</keyword>
<dbReference type="AlphaFoldDB" id="A0A099ICC5"/>
<evidence type="ECO:0000259" key="2">
    <source>
        <dbReference type="Pfam" id="PF04909"/>
    </source>
</evidence>
<organism evidence="3 4">
    <name type="scientific">Clostridium innocuum</name>
    <dbReference type="NCBI Taxonomy" id="1522"/>
    <lineage>
        <taxon>Bacteria</taxon>
        <taxon>Bacillati</taxon>
        <taxon>Bacillota</taxon>
        <taxon>Clostridia</taxon>
        <taxon>Eubacteriales</taxon>
        <taxon>Clostridiaceae</taxon>
        <taxon>Clostridium</taxon>
    </lineage>
</organism>
<dbReference type="PANTHER" id="PTHR21240">
    <property type="entry name" value="2-AMINO-3-CARBOXYLMUCONATE-6-SEMIALDEHYDE DECARBOXYLASE"/>
    <property type="match status" value="1"/>
</dbReference>
<proteinExistence type="predicted"/>
<dbReference type="Gene3D" id="3.20.20.140">
    <property type="entry name" value="Metal-dependent hydrolases"/>
    <property type="match status" value="1"/>
</dbReference>
<evidence type="ECO:0000313" key="3">
    <source>
        <dbReference type="EMBL" id="KGJ54608.1"/>
    </source>
</evidence>
<evidence type="ECO:0000313" key="4">
    <source>
        <dbReference type="Proteomes" id="UP000030008"/>
    </source>
</evidence>
<feature type="domain" description="Amidohydrolase-related" evidence="2">
    <location>
        <begin position="46"/>
        <end position="241"/>
    </location>
</feature>
<dbReference type="GO" id="GO:0016831">
    <property type="term" value="F:carboxy-lyase activity"/>
    <property type="evidence" value="ECO:0007669"/>
    <property type="project" value="InterPro"/>
</dbReference>
<sequence length="248" mass="28493">MKYYDIHSHLGKTSSGDENTPSELVTDLKRYGIEKVGISCLSGISTREQNDLIYRAMQEYPEVIEGYAFINPKDAAAENEIDLCLGTYGMSAVKFHSWKHGYYPDNSGSLDHLLDKIDSYGVHVQTHVGTAPISNPYVWAEYAKKHPHVRFVFTHIGYYEFGMSTIEAVKDLPNVWVETSGQMDVEVLKKAIAELGSKRVCFGTDWPYKPVNMEISKFYELELTEEQRADIFYRNAEKLWKRVREEQI</sequence>
<dbReference type="EMBL" id="JQIF01000014">
    <property type="protein sequence ID" value="KGJ54608.1"/>
    <property type="molecule type" value="Genomic_DNA"/>
</dbReference>
<dbReference type="SUPFAM" id="SSF51556">
    <property type="entry name" value="Metallo-dependent hydrolases"/>
    <property type="match status" value="1"/>
</dbReference>
<dbReference type="RefSeq" id="WP_044904002.1">
    <property type="nucleotide sequence ID" value="NZ_JQIF01000014.1"/>
</dbReference>
<dbReference type="GO" id="GO:0019748">
    <property type="term" value="P:secondary metabolic process"/>
    <property type="evidence" value="ECO:0007669"/>
    <property type="project" value="TreeGrafter"/>
</dbReference>
<name>A0A099ICC5_CLOIN</name>
<protein>
    <submittedName>
        <fullName evidence="3">Metal-dependent hydrolase</fullName>
    </submittedName>
</protein>
<dbReference type="InterPro" id="IPR032465">
    <property type="entry name" value="ACMSD"/>
</dbReference>
<gene>
    <name evidence="3" type="ORF">CIAN88_02995</name>
</gene>
<dbReference type="InterPro" id="IPR032466">
    <property type="entry name" value="Metal_Hydrolase"/>
</dbReference>
<accession>A0A099ICC5</accession>
<dbReference type="Pfam" id="PF04909">
    <property type="entry name" value="Amidohydro_2"/>
    <property type="match status" value="1"/>
</dbReference>
<dbReference type="Proteomes" id="UP000030008">
    <property type="component" value="Unassembled WGS sequence"/>
</dbReference>
<dbReference type="PANTHER" id="PTHR21240:SF28">
    <property type="entry name" value="ISO-OROTATE DECARBOXYLASE (EUROFUNG)"/>
    <property type="match status" value="1"/>
</dbReference>
<keyword evidence="1" id="KW-0456">Lyase</keyword>
<reference evidence="3 4" key="1">
    <citation type="submission" date="2014-08" db="EMBL/GenBank/DDBJ databases">
        <title>Clostridium innocuum, an unnegligible vancomycin-resistant pathogen causing extra-intestinal infections.</title>
        <authorList>
            <person name="Feng Y."/>
            <person name="Chiu C.-H."/>
        </authorList>
    </citation>
    <scope>NUCLEOTIDE SEQUENCE [LARGE SCALE GENOMIC DNA]</scope>
    <source>
        <strain evidence="3 4">AN88</strain>
    </source>
</reference>
<dbReference type="InterPro" id="IPR006680">
    <property type="entry name" value="Amidohydro-rel"/>
</dbReference>
<dbReference type="GO" id="GO:0016787">
    <property type="term" value="F:hydrolase activity"/>
    <property type="evidence" value="ECO:0007669"/>
    <property type="project" value="UniProtKB-KW"/>
</dbReference>
<dbReference type="GO" id="GO:0005737">
    <property type="term" value="C:cytoplasm"/>
    <property type="evidence" value="ECO:0007669"/>
    <property type="project" value="TreeGrafter"/>
</dbReference>
<evidence type="ECO:0000256" key="1">
    <source>
        <dbReference type="ARBA" id="ARBA00023239"/>
    </source>
</evidence>